<accession>A0ABV2DNZ4</accession>
<comment type="similarity">
    <text evidence="1">Belongs to the NodU/CmcH family.</text>
</comment>
<dbReference type="InterPro" id="IPR038152">
    <property type="entry name" value="Carbam_trans_C_sf"/>
</dbReference>
<evidence type="ECO:0000313" key="5">
    <source>
        <dbReference type="Proteomes" id="UP001548832"/>
    </source>
</evidence>
<keyword evidence="5" id="KW-1185">Reference proteome</keyword>
<dbReference type="EMBL" id="JBEWSZ010000003">
    <property type="protein sequence ID" value="MET2831178.1"/>
    <property type="molecule type" value="Genomic_DNA"/>
</dbReference>
<dbReference type="RefSeq" id="WP_354463290.1">
    <property type="nucleotide sequence ID" value="NZ_JBEWSZ010000003.1"/>
</dbReference>
<evidence type="ECO:0000313" key="4">
    <source>
        <dbReference type="EMBL" id="MET2831178.1"/>
    </source>
</evidence>
<evidence type="ECO:0000259" key="3">
    <source>
        <dbReference type="Pfam" id="PF16861"/>
    </source>
</evidence>
<dbReference type="Gene3D" id="3.30.420.40">
    <property type="match status" value="1"/>
</dbReference>
<dbReference type="InterPro" id="IPR031730">
    <property type="entry name" value="Carbam_trans_C"/>
</dbReference>
<protein>
    <submittedName>
        <fullName evidence="4">Carbamoyltransferase C-terminal domain-containing protein</fullName>
    </submittedName>
</protein>
<sequence length="541" mass="59688">MMIMSFKPHHDGTIAVLDASSAELIYSYEAEKDSFPRYSTINPTTILEAAGRLDTIPDVIAVGGWETMGFGHDAVGYYGIAQGSDVVGERTIFGRKVHFYSSTHERSHLWGSYGMSPFPAGMPCYVLIWEGWCGDFYEIDERLQVVHRGKVMANPGDKYAFLYALADPRFTLPKGPTRIEDAGKVMALCAYGQTGSPDSDEQALIDFLLPSDVYPLPKEDLRNSPYYNIGVTHQKFTNLAKRVSDAIFDSFHTFAKKNLTKGYPLLISGGCGLNCEWNRRWVETNLFSDVFIPPCTNDTGSAIGTAVDAMRHFTGNAKIKWNVYSGQPFTLDEIDRTGLEVHPLDYDQVASALLSDKVIGWVQGNCEIGPRALGNRSILAAPFSKATHERLNRIKKREGFRPIAPVCLEEDVGVHFDLARPSPYMLLFQKVLDSRLEAVTHVDGTARAQTVSREQNPHLFQLLTSFKAKSGAGVLCNTSLNFNGTGFINRASDLLAYARAAGLDGFVINDAFYLLKEAPLTASRGQKRPLSGGESIPPPML</sequence>
<comment type="caution">
    <text evidence="4">The sequence shown here is derived from an EMBL/GenBank/DDBJ whole genome shotgun (WGS) entry which is preliminary data.</text>
</comment>
<name>A0ABV2DNZ4_9HYPH</name>
<feature type="domain" description="Carbamoyltransferase C-terminal" evidence="3">
    <location>
        <begin position="350"/>
        <end position="512"/>
    </location>
</feature>
<dbReference type="InterPro" id="IPR051338">
    <property type="entry name" value="NodU/CmcH_Carbamoyltrnsfr"/>
</dbReference>
<evidence type="ECO:0000256" key="1">
    <source>
        <dbReference type="ARBA" id="ARBA00006129"/>
    </source>
</evidence>
<dbReference type="Pfam" id="PF16861">
    <property type="entry name" value="Carbam_trans_C"/>
    <property type="match status" value="1"/>
</dbReference>
<dbReference type="Gene3D" id="3.90.870.20">
    <property type="entry name" value="Carbamoyltransferase, C-terminal domain"/>
    <property type="match status" value="1"/>
</dbReference>
<dbReference type="PANTHER" id="PTHR34847:SF1">
    <property type="entry name" value="NODULATION PROTEIN U"/>
    <property type="match status" value="1"/>
</dbReference>
<dbReference type="PANTHER" id="PTHR34847">
    <property type="entry name" value="NODULATION PROTEIN U"/>
    <property type="match status" value="1"/>
</dbReference>
<feature type="domain" description="Carbamoyltransferase" evidence="2">
    <location>
        <begin position="91"/>
        <end position="307"/>
    </location>
</feature>
<dbReference type="Pfam" id="PF02543">
    <property type="entry name" value="Carbam_trans_N"/>
    <property type="match status" value="1"/>
</dbReference>
<organism evidence="4 5">
    <name type="scientific">Mesorhizobium shangrilense</name>
    <dbReference type="NCBI Taxonomy" id="460060"/>
    <lineage>
        <taxon>Bacteria</taxon>
        <taxon>Pseudomonadati</taxon>
        <taxon>Pseudomonadota</taxon>
        <taxon>Alphaproteobacteria</taxon>
        <taxon>Hyphomicrobiales</taxon>
        <taxon>Phyllobacteriaceae</taxon>
        <taxon>Mesorhizobium</taxon>
    </lineage>
</organism>
<evidence type="ECO:0000259" key="2">
    <source>
        <dbReference type="Pfam" id="PF02543"/>
    </source>
</evidence>
<dbReference type="Proteomes" id="UP001548832">
    <property type="component" value="Unassembled WGS sequence"/>
</dbReference>
<dbReference type="InterPro" id="IPR003696">
    <property type="entry name" value="Carbtransf_dom"/>
</dbReference>
<proteinExistence type="inferred from homology"/>
<reference evidence="4 5" key="1">
    <citation type="submission" date="2024-06" db="EMBL/GenBank/DDBJ databases">
        <authorList>
            <person name="Kim D.-U."/>
        </authorList>
    </citation>
    <scope>NUCLEOTIDE SEQUENCE [LARGE SCALE GENOMIC DNA]</scope>
    <source>
        <strain evidence="4 5">KACC15460</strain>
    </source>
</reference>
<gene>
    <name evidence="4" type="ORF">ABVQ20_29850</name>
</gene>